<sequence>MEGSIKNYTTSWPSMNATAETVIDNKPNVFIMVLSALYGAVCLLSLIGNSIICAVIINRGVQKSNIYKLLLNLSLADLLITVTMPFYVASTLMGHFIFGMLMCKLTFGLSHLGLRVSMLILALISYDRYRALVGKRWQGMSSFTINLLILLIWLISIGVVIPQWMHLTVNKFDGLDYCQEDWPIDTYRTTYIICLFVILSVIPLIFIVVCHAKIATHFNKLIEDQTLQAAATHRQRVIKMLALVAVFFILCYFPYQIFYVIVLFPNIGIDYRSAVFVAAILRFIINMHSCVNPIIYGLFSTKMRDDIKRLTIKSARSSTQLSLSKASFDSRFSKSSSTCPLGKKKPILTDLLNVIRVYNSVMRLKEKK</sequence>
<comment type="subcellular location">
    <subcellularLocation>
        <location evidence="1">Membrane</location>
        <topology evidence="1">Multi-pass membrane protein</topology>
    </subcellularLocation>
</comment>
<dbReference type="PROSITE" id="PS00237">
    <property type="entry name" value="G_PROTEIN_RECEP_F1_1"/>
    <property type="match status" value="1"/>
</dbReference>
<dbReference type="Pfam" id="PF00001">
    <property type="entry name" value="7tm_1"/>
    <property type="match status" value="1"/>
</dbReference>
<evidence type="ECO:0000256" key="6">
    <source>
        <dbReference type="ARBA" id="ARBA00023170"/>
    </source>
</evidence>
<evidence type="ECO:0000259" key="10">
    <source>
        <dbReference type="PROSITE" id="PS50262"/>
    </source>
</evidence>
<keyword evidence="12" id="KW-1185">Reference proteome</keyword>
<gene>
    <name evidence="11" type="ORF">TRIADDRAFT_57363</name>
</gene>
<keyword evidence="5 9" id="KW-0472">Membrane</keyword>
<dbReference type="PROSITE" id="PS50262">
    <property type="entry name" value="G_PROTEIN_RECEP_F1_2"/>
    <property type="match status" value="1"/>
</dbReference>
<feature type="transmembrane region" description="Helical" evidence="9">
    <location>
        <begin position="96"/>
        <end position="124"/>
    </location>
</feature>
<keyword evidence="3 9" id="KW-1133">Transmembrane helix</keyword>
<dbReference type="PANTHER" id="PTHR45695:SF9">
    <property type="entry name" value="LEUCOKININ RECEPTOR"/>
    <property type="match status" value="1"/>
</dbReference>
<reference evidence="11 12" key="1">
    <citation type="journal article" date="2008" name="Nature">
        <title>The Trichoplax genome and the nature of placozoans.</title>
        <authorList>
            <person name="Srivastava M."/>
            <person name="Begovic E."/>
            <person name="Chapman J."/>
            <person name="Putnam N.H."/>
            <person name="Hellsten U."/>
            <person name="Kawashima T."/>
            <person name="Kuo A."/>
            <person name="Mitros T."/>
            <person name="Salamov A."/>
            <person name="Carpenter M.L."/>
            <person name="Signorovitch A.Y."/>
            <person name="Moreno M.A."/>
            <person name="Kamm K."/>
            <person name="Grimwood J."/>
            <person name="Schmutz J."/>
            <person name="Shapiro H."/>
            <person name="Grigoriev I.V."/>
            <person name="Buss L.W."/>
            <person name="Schierwater B."/>
            <person name="Dellaporta S.L."/>
            <person name="Rokhsar D.S."/>
        </authorList>
    </citation>
    <scope>NUCLEOTIDE SEQUENCE [LARGE SCALE GENOMIC DNA]</scope>
    <source>
        <strain evidence="11 12">Grell-BS-1999</strain>
    </source>
</reference>
<protein>
    <recommendedName>
        <fullName evidence="10">G-protein coupled receptors family 1 profile domain-containing protein</fullName>
    </recommendedName>
</protein>
<evidence type="ECO:0000256" key="2">
    <source>
        <dbReference type="ARBA" id="ARBA00022692"/>
    </source>
</evidence>
<dbReference type="InterPro" id="IPR017452">
    <property type="entry name" value="GPCR_Rhodpsn_7TM"/>
</dbReference>
<evidence type="ECO:0000256" key="9">
    <source>
        <dbReference type="SAM" id="Phobius"/>
    </source>
</evidence>
<evidence type="ECO:0000256" key="7">
    <source>
        <dbReference type="ARBA" id="ARBA00023224"/>
    </source>
</evidence>
<dbReference type="EMBL" id="DS985246">
    <property type="protein sequence ID" value="EDV24158.1"/>
    <property type="molecule type" value="Genomic_DNA"/>
</dbReference>
<feature type="transmembrane region" description="Helical" evidence="9">
    <location>
        <begin position="190"/>
        <end position="210"/>
    </location>
</feature>
<feature type="transmembrane region" description="Helical" evidence="9">
    <location>
        <begin position="145"/>
        <end position="165"/>
    </location>
</feature>
<dbReference type="InterPro" id="IPR000276">
    <property type="entry name" value="GPCR_Rhodpsn"/>
</dbReference>
<keyword evidence="4 8" id="KW-0297">G-protein coupled receptor</keyword>
<feature type="domain" description="G-protein coupled receptors family 1 profile" evidence="10">
    <location>
        <begin position="48"/>
        <end position="296"/>
    </location>
</feature>
<dbReference type="GO" id="GO:0016020">
    <property type="term" value="C:membrane"/>
    <property type="evidence" value="ECO:0007669"/>
    <property type="project" value="UniProtKB-SubCell"/>
</dbReference>
<dbReference type="OrthoDB" id="6076970at2759"/>
<dbReference type="PhylomeDB" id="B3RZ85"/>
<dbReference type="InParanoid" id="B3RZ85"/>
<dbReference type="SUPFAM" id="SSF81321">
    <property type="entry name" value="Family A G protein-coupled receptor-like"/>
    <property type="match status" value="1"/>
</dbReference>
<evidence type="ECO:0000256" key="3">
    <source>
        <dbReference type="ARBA" id="ARBA00022989"/>
    </source>
</evidence>
<keyword evidence="7 8" id="KW-0807">Transducer</keyword>
<dbReference type="GO" id="GO:0004930">
    <property type="term" value="F:G protein-coupled receptor activity"/>
    <property type="evidence" value="ECO:0007669"/>
    <property type="project" value="UniProtKB-KW"/>
</dbReference>
<dbReference type="STRING" id="10228.B3RZ85"/>
<dbReference type="eggNOG" id="KOG3656">
    <property type="taxonomic scope" value="Eukaryota"/>
</dbReference>
<dbReference type="GeneID" id="6754897"/>
<comment type="similarity">
    <text evidence="8">Belongs to the G-protein coupled receptor 1 family.</text>
</comment>
<dbReference type="PRINTS" id="PR00237">
    <property type="entry name" value="GPCRRHODOPSN"/>
</dbReference>
<evidence type="ECO:0000256" key="5">
    <source>
        <dbReference type="ARBA" id="ARBA00023136"/>
    </source>
</evidence>
<dbReference type="HOGENOM" id="CLU_753014_0_0_1"/>
<dbReference type="CTD" id="6754897"/>
<dbReference type="KEGG" id="tad:TRIADDRAFT_57363"/>
<organism evidence="11 12">
    <name type="scientific">Trichoplax adhaerens</name>
    <name type="common">Trichoplax reptans</name>
    <dbReference type="NCBI Taxonomy" id="10228"/>
    <lineage>
        <taxon>Eukaryota</taxon>
        <taxon>Metazoa</taxon>
        <taxon>Placozoa</taxon>
        <taxon>Uniplacotomia</taxon>
        <taxon>Trichoplacea</taxon>
        <taxon>Trichoplacidae</taxon>
        <taxon>Trichoplax</taxon>
    </lineage>
</organism>
<feature type="transmembrane region" description="Helical" evidence="9">
    <location>
        <begin position="274"/>
        <end position="299"/>
    </location>
</feature>
<feature type="transmembrane region" description="Helical" evidence="9">
    <location>
        <begin position="241"/>
        <end position="262"/>
    </location>
</feature>
<accession>B3RZ85</accession>
<name>B3RZ85_TRIAD</name>
<evidence type="ECO:0000256" key="1">
    <source>
        <dbReference type="ARBA" id="ARBA00004141"/>
    </source>
</evidence>
<dbReference type="FunCoup" id="B3RZ85">
    <property type="interactions" value="597"/>
</dbReference>
<feature type="transmembrane region" description="Helical" evidence="9">
    <location>
        <begin position="69"/>
        <end position="90"/>
    </location>
</feature>
<dbReference type="RefSeq" id="XP_002113684.1">
    <property type="nucleotide sequence ID" value="XM_002113648.1"/>
</dbReference>
<evidence type="ECO:0000313" key="12">
    <source>
        <dbReference type="Proteomes" id="UP000009022"/>
    </source>
</evidence>
<dbReference type="Proteomes" id="UP000009022">
    <property type="component" value="Unassembled WGS sequence"/>
</dbReference>
<keyword evidence="6 8" id="KW-0675">Receptor</keyword>
<dbReference type="AlphaFoldDB" id="B3RZ85"/>
<evidence type="ECO:0000256" key="8">
    <source>
        <dbReference type="RuleBase" id="RU000688"/>
    </source>
</evidence>
<keyword evidence="2 8" id="KW-0812">Transmembrane</keyword>
<feature type="transmembrane region" description="Helical" evidence="9">
    <location>
        <begin position="29"/>
        <end position="57"/>
    </location>
</feature>
<evidence type="ECO:0000313" key="11">
    <source>
        <dbReference type="EMBL" id="EDV24158.1"/>
    </source>
</evidence>
<dbReference type="Gene3D" id="1.20.1070.10">
    <property type="entry name" value="Rhodopsin 7-helix transmembrane proteins"/>
    <property type="match status" value="1"/>
</dbReference>
<dbReference type="CDD" id="cd00637">
    <property type="entry name" value="7tm_classA_rhodopsin-like"/>
    <property type="match status" value="1"/>
</dbReference>
<evidence type="ECO:0000256" key="4">
    <source>
        <dbReference type="ARBA" id="ARBA00023040"/>
    </source>
</evidence>
<proteinExistence type="inferred from homology"/>
<dbReference type="PANTHER" id="PTHR45695">
    <property type="entry name" value="LEUCOKININ RECEPTOR-RELATED"/>
    <property type="match status" value="1"/>
</dbReference>